<keyword evidence="6" id="KW-0804">Transcription</keyword>
<comment type="subcellular location">
    <subcellularLocation>
        <location evidence="1">Nucleus</location>
    </subcellularLocation>
</comment>
<evidence type="ECO:0000259" key="9">
    <source>
        <dbReference type="Pfam" id="PF16282"/>
    </source>
</evidence>
<dbReference type="GO" id="GO:0003714">
    <property type="term" value="F:transcription corepressor activity"/>
    <property type="evidence" value="ECO:0007669"/>
    <property type="project" value="TreeGrafter"/>
</dbReference>
<evidence type="ECO:0000256" key="5">
    <source>
        <dbReference type="ARBA" id="ARBA00023015"/>
    </source>
</evidence>
<dbReference type="GO" id="GO:0006281">
    <property type="term" value="P:DNA repair"/>
    <property type="evidence" value="ECO:0007669"/>
    <property type="project" value="InterPro"/>
</dbReference>
<keyword evidence="4" id="KW-0156">Chromatin regulator</keyword>
<name>A0A9N9F8K7_9GLOM</name>
<feature type="coiled-coil region" evidence="8">
    <location>
        <begin position="79"/>
        <end position="106"/>
    </location>
</feature>
<dbReference type="InterPro" id="IPR032563">
    <property type="entry name" value="DAMP1_SANT-like"/>
</dbReference>
<feature type="domain" description="DAMP1 SANT/Myb-like" evidence="9">
    <location>
        <begin position="1"/>
        <end position="44"/>
    </location>
</feature>
<keyword evidence="5" id="KW-0805">Transcription regulation</keyword>
<organism evidence="10 11">
    <name type="scientific">Diversispora eburnea</name>
    <dbReference type="NCBI Taxonomy" id="1213867"/>
    <lineage>
        <taxon>Eukaryota</taxon>
        <taxon>Fungi</taxon>
        <taxon>Fungi incertae sedis</taxon>
        <taxon>Mucoromycota</taxon>
        <taxon>Glomeromycotina</taxon>
        <taxon>Glomeromycetes</taxon>
        <taxon>Diversisporales</taxon>
        <taxon>Diversisporaceae</taxon>
        <taxon>Diversispora</taxon>
    </lineage>
</organism>
<evidence type="ECO:0000256" key="6">
    <source>
        <dbReference type="ARBA" id="ARBA00023163"/>
    </source>
</evidence>
<dbReference type="PANTHER" id="PTHR12855:SF10">
    <property type="entry name" value="DNA METHYLTRANSFERASE 1-ASSOCIATED PROTEIN 1"/>
    <property type="match status" value="1"/>
</dbReference>
<protein>
    <recommendedName>
        <fullName evidence="3">SWR1-complex protein 4</fullName>
    </recommendedName>
</protein>
<evidence type="ECO:0000313" key="10">
    <source>
        <dbReference type="EMBL" id="CAG8518260.1"/>
    </source>
</evidence>
<dbReference type="Proteomes" id="UP000789706">
    <property type="component" value="Unassembled WGS sequence"/>
</dbReference>
<dbReference type="GO" id="GO:0000122">
    <property type="term" value="P:negative regulation of transcription by RNA polymerase II"/>
    <property type="evidence" value="ECO:0007669"/>
    <property type="project" value="TreeGrafter"/>
</dbReference>
<evidence type="ECO:0000256" key="8">
    <source>
        <dbReference type="SAM" id="Coils"/>
    </source>
</evidence>
<feature type="non-terminal residue" evidence="10">
    <location>
        <position position="1"/>
    </location>
</feature>
<sequence>KDWTREETDYLFNLCKKYDLRFMVILDRYEYPNKERTMEILQVRPMAPGTADKGTLIALNSYDKSKEERRKKHLRLLYEEELLEEYERIEQNEKRFAKERENLIKLFTKEINS</sequence>
<dbReference type="EMBL" id="CAJVPK010000498">
    <property type="protein sequence ID" value="CAG8518260.1"/>
    <property type="molecule type" value="Genomic_DNA"/>
</dbReference>
<evidence type="ECO:0000256" key="2">
    <source>
        <dbReference type="ARBA" id="ARBA00006918"/>
    </source>
</evidence>
<comment type="caution">
    <text evidence="10">The sequence shown here is derived from an EMBL/GenBank/DDBJ whole genome shotgun (WGS) entry which is preliminary data.</text>
</comment>
<keyword evidence="11" id="KW-1185">Reference proteome</keyword>
<dbReference type="AlphaFoldDB" id="A0A9N9F8K7"/>
<gene>
    <name evidence="10" type="ORF">DEBURN_LOCUS5528</name>
</gene>
<dbReference type="OrthoDB" id="2385210at2759"/>
<comment type="similarity">
    <text evidence="2">Belongs to the SWC4 family.</text>
</comment>
<evidence type="ECO:0000313" key="11">
    <source>
        <dbReference type="Proteomes" id="UP000789706"/>
    </source>
</evidence>
<evidence type="ECO:0000256" key="7">
    <source>
        <dbReference type="ARBA" id="ARBA00023242"/>
    </source>
</evidence>
<evidence type="ECO:0000256" key="3">
    <source>
        <dbReference type="ARBA" id="ARBA00019132"/>
    </source>
</evidence>
<evidence type="ECO:0000256" key="1">
    <source>
        <dbReference type="ARBA" id="ARBA00004123"/>
    </source>
</evidence>
<dbReference type="GO" id="GO:0006338">
    <property type="term" value="P:chromatin remodeling"/>
    <property type="evidence" value="ECO:0007669"/>
    <property type="project" value="InterPro"/>
</dbReference>
<accession>A0A9N9F8K7</accession>
<evidence type="ECO:0000256" key="4">
    <source>
        <dbReference type="ARBA" id="ARBA00022853"/>
    </source>
</evidence>
<dbReference type="Gene3D" id="1.10.10.60">
    <property type="entry name" value="Homeodomain-like"/>
    <property type="match status" value="1"/>
</dbReference>
<dbReference type="GO" id="GO:0035267">
    <property type="term" value="C:NuA4 histone acetyltransferase complex"/>
    <property type="evidence" value="ECO:0007669"/>
    <property type="project" value="InterPro"/>
</dbReference>
<dbReference type="InterPro" id="IPR027109">
    <property type="entry name" value="Swc4/Dmap1"/>
</dbReference>
<dbReference type="Pfam" id="PF16282">
    <property type="entry name" value="SANT_DAMP1_like"/>
    <property type="match status" value="1"/>
</dbReference>
<proteinExistence type="inferred from homology"/>
<keyword evidence="7" id="KW-0539">Nucleus</keyword>
<keyword evidence="8" id="KW-0175">Coiled coil</keyword>
<dbReference type="GO" id="GO:0000812">
    <property type="term" value="C:Swr1 complex"/>
    <property type="evidence" value="ECO:0007669"/>
    <property type="project" value="TreeGrafter"/>
</dbReference>
<dbReference type="PANTHER" id="PTHR12855">
    <property type="entry name" value="DNA METHYLTRANSFERASE 1-ASSOCIATED PROTEIN 1 FAMILY MEMBER"/>
    <property type="match status" value="1"/>
</dbReference>
<reference evidence="10" key="1">
    <citation type="submission" date="2021-06" db="EMBL/GenBank/DDBJ databases">
        <authorList>
            <person name="Kallberg Y."/>
            <person name="Tangrot J."/>
            <person name="Rosling A."/>
        </authorList>
    </citation>
    <scope>NUCLEOTIDE SEQUENCE</scope>
    <source>
        <strain evidence="10">AZ414A</strain>
    </source>
</reference>